<feature type="transmembrane region" description="Helical" evidence="9">
    <location>
        <begin position="564"/>
        <end position="589"/>
    </location>
</feature>
<dbReference type="GO" id="GO:0006857">
    <property type="term" value="P:oligopeptide transport"/>
    <property type="evidence" value="ECO:0007669"/>
    <property type="project" value="InterPro"/>
</dbReference>
<feature type="transmembrane region" description="Helical" evidence="9">
    <location>
        <begin position="103"/>
        <end position="121"/>
    </location>
</feature>
<keyword evidence="5" id="KW-0571">Peptide transport</keyword>
<sequence length="597" mass="65688">MSQVSEASFSEELEKQGIDGSLVLGHPSGLFVLFFTEMWERFSFYGMRVLLINFLTTAIISGSPFSGWGWDPVQAGALYGTYAMLLYITPIFGGILADKFLGYRFAVVIGAAIMTLGHLFMAFDTPLFLYLGLAALVIGTGFFKPNMTSILSEMYKKFPQKKDGAYTIFYMGVNAGAFFGMMLCGYLAEKVGWHWGFGLAGVFMFLGTLQFWFAKPIFGKVGDPPSAEQKEAVKQAYSTSANPDDKPNPFTALDTILIVAMTLLGLAYAFNDPLSKIAGIDILSGLQMGAVAGQNVAIISALVLFFFVVISRLTRYTKVVRQRMIAVIIFAFFVIFFWMSFEQGASSLVIFARDNVDRTLEGNSLTIFNIVNMLLTIVPLALITYVVAKLTKQTYGKAPLSNVVQAVCFAGIWGIAIWMLYREFTADASEITVSWFSILNSFFIITFANSISKIWDSKFNPPAAVKYGLGLIVMAIGFGLLAFGAHGIQEGVKVSMVWLVLAYLFHTLGELCLSPVGLSYVSKLVPARMIAFMFGMWYLAIAIGNKLAAILGGEIENITKEYSLSTFFLIFTIVPIVAGLLVMMLHPILKRLMHGVK</sequence>
<keyword evidence="12" id="KW-1185">Reference proteome</keyword>
<evidence type="ECO:0000256" key="4">
    <source>
        <dbReference type="ARBA" id="ARBA00022692"/>
    </source>
</evidence>
<evidence type="ECO:0000256" key="2">
    <source>
        <dbReference type="ARBA" id="ARBA00022448"/>
    </source>
</evidence>
<dbReference type="CDD" id="cd17346">
    <property type="entry name" value="MFS_DtpA_like"/>
    <property type="match status" value="1"/>
</dbReference>
<dbReference type="GO" id="GO:0005886">
    <property type="term" value="C:plasma membrane"/>
    <property type="evidence" value="ECO:0007669"/>
    <property type="project" value="UniProtKB-SubCell"/>
</dbReference>
<dbReference type="InterPro" id="IPR000109">
    <property type="entry name" value="POT_fam"/>
</dbReference>
<feature type="transmembrane region" description="Helical" evidence="9">
    <location>
        <begin position="433"/>
        <end position="452"/>
    </location>
</feature>
<feature type="transmembrane region" description="Helical" evidence="9">
    <location>
        <begin position="290"/>
        <end position="311"/>
    </location>
</feature>
<feature type="transmembrane region" description="Helical" evidence="9">
    <location>
        <begin position="367"/>
        <end position="388"/>
    </location>
</feature>
<feature type="transmembrane region" description="Helical" evidence="9">
    <location>
        <begin position="194"/>
        <end position="214"/>
    </location>
</feature>
<dbReference type="PROSITE" id="PS01023">
    <property type="entry name" value="PTR2_2"/>
    <property type="match status" value="1"/>
</dbReference>
<feature type="domain" description="Major facilitator superfamily (MFS) profile" evidence="10">
    <location>
        <begin position="32"/>
        <end position="590"/>
    </location>
</feature>
<dbReference type="OrthoDB" id="9772725at2"/>
<comment type="similarity">
    <text evidence="8">Belongs to the major facilitator superfamily. Proton-dependent oligopeptide transporter (POT/PTR) (TC 2.A.17) family.</text>
</comment>
<evidence type="ECO:0000256" key="8">
    <source>
        <dbReference type="RuleBase" id="RU003755"/>
    </source>
</evidence>
<evidence type="ECO:0000313" key="11">
    <source>
        <dbReference type="EMBL" id="SKB53143.1"/>
    </source>
</evidence>
<feature type="transmembrane region" description="Helical" evidence="9">
    <location>
        <begin position="530"/>
        <end position="552"/>
    </location>
</feature>
<dbReference type="Pfam" id="PF00854">
    <property type="entry name" value="PTR2"/>
    <property type="match status" value="2"/>
</dbReference>
<keyword evidence="7 9" id="KW-0472">Membrane</keyword>
<feature type="transmembrane region" description="Helical" evidence="9">
    <location>
        <begin position="464"/>
        <end position="485"/>
    </location>
</feature>
<reference evidence="12" key="1">
    <citation type="submission" date="2017-02" db="EMBL/GenBank/DDBJ databases">
        <authorList>
            <person name="Varghese N."/>
            <person name="Submissions S."/>
        </authorList>
    </citation>
    <scope>NUCLEOTIDE SEQUENCE [LARGE SCALE GENOMIC DNA]</scope>
    <source>
        <strain evidence="12">DSM 24091</strain>
    </source>
</reference>
<evidence type="ECO:0000256" key="3">
    <source>
        <dbReference type="ARBA" id="ARBA00022475"/>
    </source>
</evidence>
<dbReference type="PROSITE" id="PS50850">
    <property type="entry name" value="MFS"/>
    <property type="match status" value="1"/>
</dbReference>
<dbReference type="EMBL" id="FUZF01000003">
    <property type="protein sequence ID" value="SKB53143.1"/>
    <property type="molecule type" value="Genomic_DNA"/>
</dbReference>
<evidence type="ECO:0000256" key="5">
    <source>
        <dbReference type="ARBA" id="ARBA00022856"/>
    </source>
</evidence>
<dbReference type="AlphaFoldDB" id="A0A1T5C1L3"/>
<dbReference type="PANTHER" id="PTHR23517:SF15">
    <property type="entry name" value="PROTON-DEPENDENT OLIGOPEPTIDE FAMILY TRANSPORT PROTEIN"/>
    <property type="match status" value="1"/>
</dbReference>
<organism evidence="11 12">
    <name type="scientific">Sphingobacterium nematocida</name>
    <dbReference type="NCBI Taxonomy" id="1513896"/>
    <lineage>
        <taxon>Bacteria</taxon>
        <taxon>Pseudomonadati</taxon>
        <taxon>Bacteroidota</taxon>
        <taxon>Sphingobacteriia</taxon>
        <taxon>Sphingobacteriales</taxon>
        <taxon>Sphingobacteriaceae</taxon>
        <taxon>Sphingobacterium</taxon>
    </lineage>
</organism>
<dbReference type="SUPFAM" id="SSF103473">
    <property type="entry name" value="MFS general substrate transporter"/>
    <property type="match status" value="1"/>
</dbReference>
<feature type="transmembrane region" description="Helical" evidence="9">
    <location>
        <begin position="164"/>
        <end position="188"/>
    </location>
</feature>
<feature type="transmembrane region" description="Helical" evidence="9">
    <location>
        <begin position="127"/>
        <end position="143"/>
    </location>
</feature>
<comment type="subcellular location">
    <subcellularLocation>
        <location evidence="1">Cell membrane</location>
        <topology evidence="1">Multi-pass membrane protein</topology>
    </subcellularLocation>
    <subcellularLocation>
        <location evidence="8">Membrane</location>
        <topology evidence="8">Multi-pass membrane protein</topology>
    </subcellularLocation>
</comment>
<keyword evidence="2 8" id="KW-0813">Transport</keyword>
<feature type="transmembrane region" description="Helical" evidence="9">
    <location>
        <begin position="50"/>
        <end position="70"/>
    </location>
</feature>
<feature type="transmembrane region" description="Helical" evidence="9">
    <location>
        <begin position="323"/>
        <end position="341"/>
    </location>
</feature>
<feature type="transmembrane region" description="Helical" evidence="9">
    <location>
        <begin position="250"/>
        <end position="270"/>
    </location>
</feature>
<evidence type="ECO:0000256" key="6">
    <source>
        <dbReference type="ARBA" id="ARBA00022989"/>
    </source>
</evidence>
<keyword evidence="6 9" id="KW-1133">Transmembrane helix</keyword>
<feature type="transmembrane region" description="Helical" evidence="9">
    <location>
        <begin position="497"/>
        <end position="518"/>
    </location>
</feature>
<dbReference type="InterPro" id="IPR050171">
    <property type="entry name" value="MFS_Transporters"/>
</dbReference>
<feature type="transmembrane region" description="Helical" evidence="9">
    <location>
        <begin position="400"/>
        <end position="421"/>
    </location>
</feature>
<dbReference type="InterPro" id="IPR005279">
    <property type="entry name" value="Dipep/tripep_permease"/>
</dbReference>
<feature type="transmembrane region" description="Helical" evidence="9">
    <location>
        <begin position="76"/>
        <end position="96"/>
    </location>
</feature>
<name>A0A1T5C1L3_9SPHI</name>
<dbReference type="PROSITE" id="PS01022">
    <property type="entry name" value="PTR2_1"/>
    <property type="match status" value="1"/>
</dbReference>
<keyword evidence="3" id="KW-1003">Cell membrane</keyword>
<evidence type="ECO:0000256" key="7">
    <source>
        <dbReference type="ARBA" id="ARBA00023136"/>
    </source>
</evidence>
<accession>A0A1T5C1L3</accession>
<evidence type="ECO:0000259" key="10">
    <source>
        <dbReference type="PROSITE" id="PS50850"/>
    </source>
</evidence>
<dbReference type="InterPro" id="IPR020846">
    <property type="entry name" value="MFS_dom"/>
</dbReference>
<dbReference type="STRING" id="1513896.SAMN05660841_01016"/>
<keyword evidence="5" id="KW-0653">Protein transport</keyword>
<dbReference type="NCBIfam" id="TIGR00924">
    <property type="entry name" value="yjdL_sub1_fam"/>
    <property type="match status" value="1"/>
</dbReference>
<keyword evidence="4 8" id="KW-0812">Transmembrane</keyword>
<dbReference type="InterPro" id="IPR036259">
    <property type="entry name" value="MFS_trans_sf"/>
</dbReference>
<protein>
    <submittedName>
        <fullName evidence="11">Proton-dependent oligopeptide transporter, POT family</fullName>
    </submittedName>
</protein>
<evidence type="ECO:0000256" key="9">
    <source>
        <dbReference type="SAM" id="Phobius"/>
    </source>
</evidence>
<evidence type="ECO:0000256" key="1">
    <source>
        <dbReference type="ARBA" id="ARBA00004651"/>
    </source>
</evidence>
<gene>
    <name evidence="11" type="ORF">SAMN05660841_01016</name>
</gene>
<dbReference type="GO" id="GO:1904680">
    <property type="term" value="F:peptide transmembrane transporter activity"/>
    <property type="evidence" value="ECO:0007669"/>
    <property type="project" value="InterPro"/>
</dbReference>
<proteinExistence type="inferred from homology"/>
<dbReference type="Proteomes" id="UP000190150">
    <property type="component" value="Unassembled WGS sequence"/>
</dbReference>
<dbReference type="InterPro" id="IPR018456">
    <property type="entry name" value="PTR2_symporter_CS"/>
</dbReference>
<dbReference type="PANTHER" id="PTHR23517">
    <property type="entry name" value="RESISTANCE PROTEIN MDTM, PUTATIVE-RELATED-RELATED"/>
    <property type="match status" value="1"/>
</dbReference>
<dbReference type="RefSeq" id="WP_079641820.1">
    <property type="nucleotide sequence ID" value="NZ_FUZF01000003.1"/>
</dbReference>
<dbReference type="Gene3D" id="1.20.1250.20">
    <property type="entry name" value="MFS general substrate transporter like domains"/>
    <property type="match status" value="2"/>
</dbReference>
<evidence type="ECO:0000313" key="12">
    <source>
        <dbReference type="Proteomes" id="UP000190150"/>
    </source>
</evidence>